<evidence type="ECO:0000256" key="1">
    <source>
        <dbReference type="SAM" id="MobiDB-lite"/>
    </source>
</evidence>
<name>A0ABQ0A9L7_9GAMM</name>
<dbReference type="RefSeq" id="WP_353303022.1">
    <property type="nucleotide sequence ID" value="NZ_BAABWN010000006.1"/>
</dbReference>
<sequence length="178" mass="19851">MIKFESLVRAIHKSINDAAKSVEADGIRHLEKFFYQVDEKGEPIPEEADDHSDGSQHQPVREFKTGGRYQPKTVSMEFPVRKEDSVEIVEVEVPLIVLSPISTPKVTQAKFTAEMNVSSDKEGNIQVDFAKSQKSWLKSGEPVGNTRIELTIEASESPEGLQKVIDGYERALRAQIPG</sequence>
<protein>
    <recommendedName>
        <fullName evidence="4">DUF2589 domain-containing protein</fullName>
    </recommendedName>
</protein>
<evidence type="ECO:0000313" key="2">
    <source>
        <dbReference type="EMBL" id="GAA6168350.1"/>
    </source>
</evidence>
<proteinExistence type="predicted"/>
<dbReference type="Proteomes" id="UP001465153">
    <property type="component" value="Unassembled WGS sequence"/>
</dbReference>
<evidence type="ECO:0008006" key="4">
    <source>
        <dbReference type="Google" id="ProtNLM"/>
    </source>
</evidence>
<dbReference type="Pfam" id="PF11655">
    <property type="entry name" value="DUF2589"/>
    <property type="match status" value="1"/>
</dbReference>
<comment type="caution">
    <text evidence="2">The sequence shown here is derived from an EMBL/GenBank/DDBJ whole genome shotgun (WGS) entry which is preliminary data.</text>
</comment>
<accession>A0ABQ0A9L7</accession>
<dbReference type="InterPro" id="IPR024510">
    <property type="entry name" value="DUF2589"/>
</dbReference>
<dbReference type="EMBL" id="BAABWN010000006">
    <property type="protein sequence ID" value="GAA6168350.1"/>
    <property type="molecule type" value="Genomic_DNA"/>
</dbReference>
<gene>
    <name evidence="2" type="ORF">NBRC116591_21610</name>
</gene>
<organism evidence="2 3">
    <name type="scientific">Sessilibacter corallicola</name>
    <dbReference type="NCBI Taxonomy" id="2904075"/>
    <lineage>
        <taxon>Bacteria</taxon>
        <taxon>Pseudomonadati</taxon>
        <taxon>Pseudomonadota</taxon>
        <taxon>Gammaproteobacteria</taxon>
        <taxon>Cellvibrionales</taxon>
        <taxon>Cellvibrionaceae</taxon>
        <taxon>Sessilibacter</taxon>
    </lineage>
</organism>
<keyword evidence="3" id="KW-1185">Reference proteome</keyword>
<feature type="compositionally biased region" description="Basic and acidic residues" evidence="1">
    <location>
        <begin position="51"/>
        <end position="65"/>
    </location>
</feature>
<reference evidence="2 3" key="1">
    <citation type="submission" date="2024-04" db="EMBL/GenBank/DDBJ databases">
        <title>Draft genome sequence of Sessilibacter corallicola NBRC 116591.</title>
        <authorList>
            <person name="Miyakawa T."/>
            <person name="Kusuya Y."/>
            <person name="Miura T."/>
        </authorList>
    </citation>
    <scope>NUCLEOTIDE SEQUENCE [LARGE SCALE GENOMIC DNA]</scope>
    <source>
        <strain evidence="2 3">KU-00831-HH</strain>
    </source>
</reference>
<feature type="region of interest" description="Disordered" evidence="1">
    <location>
        <begin position="43"/>
        <end position="67"/>
    </location>
</feature>
<evidence type="ECO:0000313" key="3">
    <source>
        <dbReference type="Proteomes" id="UP001465153"/>
    </source>
</evidence>